<dbReference type="GO" id="GO:0003700">
    <property type="term" value="F:DNA-binding transcription factor activity"/>
    <property type="evidence" value="ECO:0007669"/>
    <property type="project" value="InterPro"/>
</dbReference>
<dbReference type="Gene3D" id="1.10.10.10">
    <property type="entry name" value="Winged helix-like DNA-binding domain superfamily/Winged helix DNA-binding domain"/>
    <property type="match status" value="1"/>
</dbReference>
<feature type="domain" description="HTH marR-type" evidence="1">
    <location>
        <begin position="16"/>
        <end position="150"/>
    </location>
</feature>
<dbReference type="RefSeq" id="WP_211863937.1">
    <property type="nucleotide sequence ID" value="NZ_JAAEDM010000076.1"/>
</dbReference>
<dbReference type="Proteomes" id="UP001138751">
    <property type="component" value="Unassembled WGS sequence"/>
</dbReference>
<dbReference type="EMBL" id="JAAEDM010000076">
    <property type="protein sequence ID" value="MBR0673531.1"/>
    <property type="molecule type" value="Genomic_DNA"/>
</dbReference>
<organism evidence="2 3">
    <name type="scientific">Neoroseomonas soli</name>
    <dbReference type="NCBI Taxonomy" id="1081025"/>
    <lineage>
        <taxon>Bacteria</taxon>
        <taxon>Pseudomonadati</taxon>
        <taxon>Pseudomonadota</taxon>
        <taxon>Alphaproteobacteria</taxon>
        <taxon>Acetobacterales</taxon>
        <taxon>Acetobacteraceae</taxon>
        <taxon>Neoroseomonas</taxon>
    </lineage>
</organism>
<evidence type="ECO:0000313" key="3">
    <source>
        <dbReference type="Proteomes" id="UP001138751"/>
    </source>
</evidence>
<evidence type="ECO:0000313" key="2">
    <source>
        <dbReference type="EMBL" id="MBR0673531.1"/>
    </source>
</evidence>
<dbReference type="GO" id="GO:0006950">
    <property type="term" value="P:response to stress"/>
    <property type="evidence" value="ECO:0007669"/>
    <property type="project" value="TreeGrafter"/>
</dbReference>
<accession>A0A9X9X2A2</accession>
<dbReference type="SMART" id="SM00347">
    <property type="entry name" value="HTH_MARR"/>
    <property type="match status" value="1"/>
</dbReference>
<sequence length="161" mass="17764">MPKRSDEVAPAGDAEGPPFFGALLRLALQRARAEINDAIRAAGFTDLQEAHYAVFSYPPPDGIRPSELARRLGMSRQAANHLLAQMEALGYLERRAPEDGERRLVHLTERGWKVGEAIHTHLRARQAQWAAEVGADRFAVFMDVLRHMAGQGGGGESRREA</sequence>
<dbReference type="CDD" id="cd00090">
    <property type="entry name" value="HTH_ARSR"/>
    <property type="match status" value="1"/>
</dbReference>
<dbReference type="InterPro" id="IPR036388">
    <property type="entry name" value="WH-like_DNA-bd_sf"/>
</dbReference>
<dbReference type="Pfam" id="PF12802">
    <property type="entry name" value="MarR_2"/>
    <property type="match status" value="1"/>
</dbReference>
<name>A0A9X9X2A2_9PROT</name>
<dbReference type="AlphaFoldDB" id="A0A9X9X2A2"/>
<comment type="caution">
    <text evidence="2">The sequence shown here is derived from an EMBL/GenBank/DDBJ whole genome shotgun (WGS) entry which is preliminary data.</text>
</comment>
<dbReference type="SUPFAM" id="SSF46785">
    <property type="entry name" value="Winged helix' DNA-binding domain"/>
    <property type="match status" value="1"/>
</dbReference>
<reference evidence="2" key="2">
    <citation type="journal article" date="2021" name="Syst. Appl. Microbiol.">
        <title>Roseomonas hellenica sp. nov., isolated from roots of wild-growing Alkanna tinctoria.</title>
        <authorList>
            <person name="Rat A."/>
            <person name="Naranjo H.D."/>
            <person name="Lebbe L."/>
            <person name="Cnockaert M."/>
            <person name="Krigas N."/>
            <person name="Grigoriadou K."/>
            <person name="Maloupa E."/>
            <person name="Willems A."/>
        </authorList>
    </citation>
    <scope>NUCLEOTIDE SEQUENCE</scope>
    <source>
        <strain evidence="2">LMG 31231</strain>
    </source>
</reference>
<dbReference type="PANTHER" id="PTHR33164">
    <property type="entry name" value="TRANSCRIPTIONAL REGULATOR, MARR FAMILY"/>
    <property type="match status" value="1"/>
</dbReference>
<reference evidence="2" key="1">
    <citation type="submission" date="2020-01" db="EMBL/GenBank/DDBJ databases">
        <authorList>
            <person name="Rat A."/>
        </authorList>
    </citation>
    <scope>NUCLEOTIDE SEQUENCE</scope>
    <source>
        <strain evidence="2">LMG 31231</strain>
    </source>
</reference>
<dbReference type="InterPro" id="IPR036390">
    <property type="entry name" value="WH_DNA-bd_sf"/>
</dbReference>
<evidence type="ECO:0000259" key="1">
    <source>
        <dbReference type="PROSITE" id="PS50995"/>
    </source>
</evidence>
<dbReference type="PANTHER" id="PTHR33164:SF99">
    <property type="entry name" value="MARR FAMILY REGULATORY PROTEIN"/>
    <property type="match status" value="1"/>
</dbReference>
<dbReference type="InterPro" id="IPR000835">
    <property type="entry name" value="HTH_MarR-typ"/>
</dbReference>
<proteinExistence type="predicted"/>
<protein>
    <submittedName>
        <fullName evidence="2">MarR family transcriptional regulator</fullName>
    </submittedName>
</protein>
<keyword evidence="3" id="KW-1185">Reference proteome</keyword>
<gene>
    <name evidence="2" type="ORF">GXW76_20335</name>
</gene>
<dbReference type="PROSITE" id="PS50995">
    <property type="entry name" value="HTH_MARR_2"/>
    <property type="match status" value="1"/>
</dbReference>
<dbReference type="InterPro" id="IPR011991">
    <property type="entry name" value="ArsR-like_HTH"/>
</dbReference>
<dbReference type="InterPro" id="IPR039422">
    <property type="entry name" value="MarR/SlyA-like"/>
</dbReference>